<dbReference type="EMBL" id="OMOD01000124">
    <property type="protein sequence ID" value="SPF40594.1"/>
    <property type="molecule type" value="Genomic_DNA"/>
</dbReference>
<gene>
    <name evidence="1" type="ORF">SBA1_310004</name>
</gene>
<reference evidence="2" key="1">
    <citation type="submission" date="2018-02" db="EMBL/GenBank/DDBJ databases">
        <authorList>
            <person name="Hausmann B."/>
        </authorList>
    </citation>
    <scope>NUCLEOTIDE SEQUENCE [LARGE SCALE GENOMIC DNA]</scope>
    <source>
        <strain evidence="2">Peat soil MAG SbA1</strain>
    </source>
</reference>
<dbReference type="Proteomes" id="UP000238701">
    <property type="component" value="Unassembled WGS sequence"/>
</dbReference>
<name>A0A2U3KLR3_9BACT</name>
<evidence type="ECO:0000313" key="2">
    <source>
        <dbReference type="Proteomes" id="UP000238701"/>
    </source>
</evidence>
<evidence type="ECO:0000313" key="1">
    <source>
        <dbReference type="EMBL" id="SPF40594.1"/>
    </source>
</evidence>
<accession>A0A2U3KLR3</accession>
<organism evidence="1 2">
    <name type="scientific">Candidatus Sulfotelmatobacter kueseliae</name>
    <dbReference type="NCBI Taxonomy" id="2042962"/>
    <lineage>
        <taxon>Bacteria</taxon>
        <taxon>Pseudomonadati</taxon>
        <taxon>Acidobacteriota</taxon>
        <taxon>Terriglobia</taxon>
        <taxon>Terriglobales</taxon>
        <taxon>Candidatus Korobacteraceae</taxon>
        <taxon>Candidatus Sulfotelmatobacter</taxon>
    </lineage>
</organism>
<sequence>MARNKVKGGNAGYIRHALAGLDVFLRAFLDVHVLEFAGLEDLAALLALDEFSVLIAAYDLHAEVLAGSLRARTLLSRG</sequence>
<protein>
    <submittedName>
        <fullName evidence="1">Uncharacterized protein</fullName>
    </submittedName>
</protein>
<dbReference type="AlphaFoldDB" id="A0A2U3KLR3"/>
<proteinExistence type="predicted"/>